<protein>
    <recommendedName>
        <fullName evidence="1">2EXR domain-containing protein</fullName>
    </recommendedName>
</protein>
<evidence type="ECO:0000313" key="2">
    <source>
        <dbReference type="EMBL" id="KAK0737056.1"/>
    </source>
</evidence>
<accession>A0AA40BMN7</accession>
<proteinExistence type="predicted"/>
<dbReference type="AlphaFoldDB" id="A0AA40BMN7"/>
<dbReference type="Pfam" id="PF20150">
    <property type="entry name" value="2EXR"/>
    <property type="match status" value="1"/>
</dbReference>
<feature type="non-terminal residue" evidence="2">
    <location>
        <position position="1"/>
    </location>
</feature>
<dbReference type="PANTHER" id="PTHR35910">
    <property type="entry name" value="2EXR DOMAIN-CONTAINING PROTEIN"/>
    <property type="match status" value="1"/>
</dbReference>
<dbReference type="Proteomes" id="UP001172159">
    <property type="component" value="Unassembled WGS sequence"/>
</dbReference>
<evidence type="ECO:0000259" key="1">
    <source>
        <dbReference type="Pfam" id="PF20150"/>
    </source>
</evidence>
<feature type="non-terminal residue" evidence="2">
    <location>
        <position position="126"/>
    </location>
</feature>
<evidence type="ECO:0000313" key="3">
    <source>
        <dbReference type="Proteomes" id="UP001172159"/>
    </source>
</evidence>
<dbReference type="PANTHER" id="PTHR35910:SF1">
    <property type="entry name" value="2EXR DOMAIN-CONTAINING PROTEIN"/>
    <property type="match status" value="1"/>
</dbReference>
<gene>
    <name evidence="2" type="ORF">B0T21DRAFT_268097</name>
</gene>
<organism evidence="2 3">
    <name type="scientific">Apiosordaria backusii</name>
    <dbReference type="NCBI Taxonomy" id="314023"/>
    <lineage>
        <taxon>Eukaryota</taxon>
        <taxon>Fungi</taxon>
        <taxon>Dikarya</taxon>
        <taxon>Ascomycota</taxon>
        <taxon>Pezizomycotina</taxon>
        <taxon>Sordariomycetes</taxon>
        <taxon>Sordariomycetidae</taxon>
        <taxon>Sordariales</taxon>
        <taxon>Lasiosphaeriaceae</taxon>
        <taxon>Apiosordaria</taxon>
    </lineage>
</organism>
<dbReference type="EMBL" id="JAUKTV010000005">
    <property type="protein sequence ID" value="KAK0737056.1"/>
    <property type="molecule type" value="Genomic_DNA"/>
</dbReference>
<name>A0AA40BMN7_9PEZI</name>
<feature type="domain" description="2EXR" evidence="1">
    <location>
        <begin position="2"/>
        <end position="123"/>
    </location>
</feature>
<dbReference type="InterPro" id="IPR045518">
    <property type="entry name" value="2EXR"/>
</dbReference>
<reference evidence="2" key="1">
    <citation type="submission" date="2023-06" db="EMBL/GenBank/DDBJ databases">
        <title>Genome-scale phylogeny and comparative genomics of the fungal order Sordariales.</title>
        <authorList>
            <consortium name="Lawrence Berkeley National Laboratory"/>
            <person name="Hensen N."/>
            <person name="Bonometti L."/>
            <person name="Westerberg I."/>
            <person name="Brannstrom I.O."/>
            <person name="Guillou S."/>
            <person name="Cros-Aarteil S."/>
            <person name="Calhoun S."/>
            <person name="Haridas S."/>
            <person name="Kuo A."/>
            <person name="Mondo S."/>
            <person name="Pangilinan J."/>
            <person name="Riley R."/>
            <person name="Labutti K."/>
            <person name="Andreopoulos B."/>
            <person name="Lipzen A."/>
            <person name="Chen C."/>
            <person name="Yanf M."/>
            <person name="Daum C."/>
            <person name="Ng V."/>
            <person name="Clum A."/>
            <person name="Steindorff A."/>
            <person name="Ohm R."/>
            <person name="Martin F."/>
            <person name="Silar P."/>
            <person name="Natvig D."/>
            <person name="Lalanne C."/>
            <person name="Gautier V."/>
            <person name="Ament-Velasquez S.L."/>
            <person name="Kruys A."/>
            <person name="Hutchinson M.I."/>
            <person name="Powell A.J."/>
            <person name="Barry K."/>
            <person name="Miller A.N."/>
            <person name="Grigoriev I.V."/>
            <person name="Debuchy R."/>
            <person name="Gladieux P."/>
            <person name="Thoren M.H."/>
            <person name="Johannesson H."/>
        </authorList>
    </citation>
    <scope>NUCLEOTIDE SEQUENCE</scope>
    <source>
        <strain evidence="2">CBS 540.89</strain>
    </source>
</reference>
<sequence>SFHLFPLLPFELRVHIWRLTATPRTVEVRLRYNSVALDHQDGENTLYLPQPYPALITGLTPIPAPLHTCSEARNALILGRQAIYQKAYADCIRRFIGKHHHYSNNTANSTSRYIWANWSIDTLSMG</sequence>
<comment type="caution">
    <text evidence="2">The sequence shown here is derived from an EMBL/GenBank/DDBJ whole genome shotgun (WGS) entry which is preliminary data.</text>
</comment>
<keyword evidence="3" id="KW-1185">Reference proteome</keyword>